<organism evidence="1 2">
    <name type="scientific">Lactococcus cremoris subsp. cremoris TIFN3</name>
    <dbReference type="NCBI Taxonomy" id="1234873"/>
    <lineage>
        <taxon>Bacteria</taxon>
        <taxon>Bacillati</taxon>
        <taxon>Bacillota</taxon>
        <taxon>Bacilli</taxon>
        <taxon>Lactobacillales</taxon>
        <taxon>Streptococcaceae</taxon>
        <taxon>Lactococcus</taxon>
        <taxon>Lactococcus cremoris subsp. cremoris</taxon>
    </lineage>
</organism>
<reference evidence="1 2" key="1">
    <citation type="journal article" date="2013" name="ISME J.">
        <title>Multifactorial diversity sustains microbial community stability.</title>
        <authorList>
            <person name="Erkus O."/>
            <person name="de Jager V.C."/>
            <person name="Spus M."/>
            <person name="van Alen-Boerrigter I.J."/>
            <person name="van Rijswijck I.M."/>
            <person name="Hazelwood L."/>
            <person name="Janssen P.W."/>
            <person name="van Hijum S.A."/>
            <person name="Kleerebezem M."/>
            <person name="Smid E.J."/>
        </authorList>
    </citation>
    <scope>NUCLEOTIDE SEQUENCE [LARGE SCALE GENOMIC DNA]</scope>
    <source>
        <strain evidence="1 2">TIFN3</strain>
    </source>
</reference>
<dbReference type="Proteomes" id="UP000015664">
    <property type="component" value="Unassembled WGS sequence"/>
</dbReference>
<protein>
    <recommendedName>
        <fullName evidence="3">Integrase</fullName>
    </recommendedName>
</protein>
<name>T0WPD0_LACLC</name>
<gene>
    <name evidence="1" type="ORF">LLT3_14925</name>
</gene>
<comment type="caution">
    <text evidence="1">The sequence shown here is derived from an EMBL/GenBank/DDBJ whole genome shotgun (WGS) entry which is preliminary data.</text>
</comment>
<evidence type="ECO:0000313" key="1">
    <source>
        <dbReference type="EMBL" id="EQC95049.1"/>
    </source>
</evidence>
<dbReference type="GO" id="GO:0003677">
    <property type="term" value="F:DNA binding"/>
    <property type="evidence" value="ECO:0007669"/>
    <property type="project" value="InterPro"/>
</dbReference>
<evidence type="ECO:0000313" key="2">
    <source>
        <dbReference type="Proteomes" id="UP000015664"/>
    </source>
</evidence>
<dbReference type="InterPro" id="IPR011010">
    <property type="entry name" value="DNA_brk_join_enz"/>
</dbReference>
<sequence length="41" mass="4567">SQTIIGLVMHLLNHSSESMTLTYLGLDQASRETMLDQIDFG</sequence>
<feature type="non-terminal residue" evidence="1">
    <location>
        <position position="1"/>
    </location>
</feature>
<dbReference type="SUPFAM" id="SSF56349">
    <property type="entry name" value="DNA breaking-rejoining enzymes"/>
    <property type="match status" value="1"/>
</dbReference>
<accession>T0WPD0</accession>
<dbReference type="AlphaFoldDB" id="T0WPD0"/>
<evidence type="ECO:0008006" key="3">
    <source>
        <dbReference type="Google" id="ProtNLM"/>
    </source>
</evidence>
<dbReference type="EMBL" id="ATBE01000239">
    <property type="protein sequence ID" value="EQC95049.1"/>
    <property type="molecule type" value="Genomic_DNA"/>
</dbReference>
<proteinExistence type="predicted"/>